<feature type="transmembrane region" description="Helical" evidence="13">
    <location>
        <begin position="262"/>
        <end position="284"/>
    </location>
</feature>
<keyword evidence="8 13" id="KW-0375">Hydrogen ion transport</keyword>
<dbReference type="PANTHER" id="PTHR11410:SF0">
    <property type="entry name" value="ATP SYNTHASE SUBUNIT A"/>
    <property type="match status" value="1"/>
</dbReference>
<keyword evidence="11 13" id="KW-0472">Membrane</keyword>
<dbReference type="FunFam" id="1.20.120.220:FF:000003">
    <property type="entry name" value="ATP synthase subunit a"/>
    <property type="match status" value="1"/>
</dbReference>
<evidence type="ECO:0000256" key="5">
    <source>
        <dbReference type="ARBA" id="ARBA00022519"/>
    </source>
</evidence>
<evidence type="ECO:0000256" key="1">
    <source>
        <dbReference type="ARBA" id="ARBA00004141"/>
    </source>
</evidence>
<dbReference type="GO" id="GO:0005886">
    <property type="term" value="C:plasma membrane"/>
    <property type="evidence" value="ECO:0007669"/>
    <property type="project" value="UniProtKB-SubCell"/>
</dbReference>
<dbReference type="HOGENOM" id="CLU_041018_0_2_5"/>
<evidence type="ECO:0000256" key="2">
    <source>
        <dbReference type="ARBA" id="ARBA00006810"/>
    </source>
</evidence>
<proteinExistence type="inferred from homology"/>
<sequence>MNKWAFWSETETPLGKQRCLRASEVPSGRPNCLRAGKTDEVKVANDPIHQFQVSRWIPIDVGGVDLSFTNVSAFMVATVVVASGFLYLTSSGRGLIPTRLQSVSEMAYEFVATSLRDSAGSKGMKFFPFVFSLFMFVLVANFLGLFPYFYTVTSQIIVTFALAVLVIGTVIIYGFFKHGFGFLKLFVPSGVPGIIVPLVVAIEIISFLSRPISLSVRLFANMLAGHITLKVFAGFVVSLAALGPIGIGGAVLPLIMTVAITALEFLVAFLQAYVFTVLTCMYINDAVHPGH</sequence>
<dbReference type="InterPro" id="IPR023011">
    <property type="entry name" value="ATP_synth_F0_asu_AS"/>
</dbReference>
<feature type="transmembrane region" description="Helical" evidence="13">
    <location>
        <begin position="185"/>
        <end position="209"/>
    </location>
</feature>
<keyword evidence="10 13" id="KW-0406">Ion transport</keyword>
<evidence type="ECO:0000256" key="13">
    <source>
        <dbReference type="HAMAP-Rule" id="MF_01393"/>
    </source>
</evidence>
<keyword evidence="6 13" id="KW-0138">CF(0)</keyword>
<evidence type="ECO:0000256" key="4">
    <source>
        <dbReference type="ARBA" id="ARBA00022475"/>
    </source>
</evidence>
<dbReference type="InterPro" id="IPR000568">
    <property type="entry name" value="ATP_synth_F0_asu"/>
</dbReference>
<name>C4WIQ2_9HYPH</name>
<keyword evidence="12 13" id="KW-0066">ATP synthesis</keyword>
<keyword evidence="4 13" id="KW-1003">Cell membrane</keyword>
<feature type="transmembrane region" description="Helical" evidence="13">
    <location>
        <begin position="126"/>
        <end position="150"/>
    </location>
</feature>
<evidence type="ECO:0000256" key="6">
    <source>
        <dbReference type="ARBA" id="ARBA00022547"/>
    </source>
</evidence>
<comment type="function">
    <text evidence="13 14">Key component of the proton channel; it plays a direct role in the translocation of protons across the membrane.</text>
</comment>
<dbReference type="EMBL" id="ACQA01000001">
    <property type="protein sequence ID" value="EEQ95093.1"/>
    <property type="molecule type" value="Genomic_DNA"/>
</dbReference>
<evidence type="ECO:0000313" key="15">
    <source>
        <dbReference type="EMBL" id="EEQ95093.1"/>
    </source>
</evidence>
<dbReference type="InterPro" id="IPR045083">
    <property type="entry name" value="ATP_synth_F0_asu_bact/mt"/>
</dbReference>
<organism evidence="15 16">
    <name type="scientific">Brucella intermedia LMG 3301</name>
    <dbReference type="NCBI Taxonomy" id="641118"/>
    <lineage>
        <taxon>Bacteria</taxon>
        <taxon>Pseudomonadati</taxon>
        <taxon>Pseudomonadota</taxon>
        <taxon>Alphaproteobacteria</taxon>
        <taxon>Hyphomicrobiales</taxon>
        <taxon>Brucellaceae</taxon>
        <taxon>Brucella/Ochrobactrum group</taxon>
        <taxon>Brucella</taxon>
    </lineage>
</organism>
<reference evidence="15 16" key="1">
    <citation type="submission" date="2009-05" db="EMBL/GenBank/DDBJ databases">
        <authorList>
            <person name="Setubal J.C."/>
            <person name="Boyle S."/>
            <person name="Crasta O.R."/>
            <person name="Gillespie J.J."/>
            <person name="Kenyon R.W."/>
            <person name="Lu J."/>
            <person name="Mane S."/>
            <person name="Nagrani S."/>
            <person name="Shallom J.M."/>
            <person name="Shallom S."/>
            <person name="Shukla M."/>
            <person name="Snyder E.E."/>
            <person name="Sobral B.W."/>
            <person name="Wattam A.R."/>
            <person name="Will R."/>
            <person name="Williams K."/>
            <person name="Yoo H."/>
            <person name="Munk C."/>
            <person name="Tapia R."/>
            <person name="Green L."/>
            <person name="Rogers Y."/>
            <person name="Detter J.C."/>
            <person name="Bruce D."/>
            <person name="Brettin T.S."/>
            <person name="Tsolis R."/>
        </authorList>
    </citation>
    <scope>NUCLEOTIDE SEQUENCE [LARGE SCALE GENOMIC DNA]</scope>
    <source>
        <strain evidence="15 16">LMG 3301</strain>
    </source>
</reference>
<keyword evidence="5" id="KW-0997">Cell inner membrane</keyword>
<protein>
    <recommendedName>
        <fullName evidence="13 14">ATP synthase subunit a</fullName>
    </recommendedName>
    <alternativeName>
        <fullName evidence="13">ATP synthase F0 sector subunit a</fullName>
    </alternativeName>
    <alternativeName>
        <fullName evidence="13">F-ATPase subunit 6</fullName>
    </alternativeName>
</protein>
<evidence type="ECO:0000256" key="14">
    <source>
        <dbReference type="RuleBase" id="RU000483"/>
    </source>
</evidence>
<dbReference type="GO" id="GO:0016798">
    <property type="term" value="F:hydrolase activity, acting on glycosyl bonds"/>
    <property type="evidence" value="ECO:0007669"/>
    <property type="project" value="UniProtKB-KW"/>
</dbReference>
<dbReference type="CDD" id="cd00310">
    <property type="entry name" value="ATP-synt_Fo_a_6"/>
    <property type="match status" value="1"/>
</dbReference>
<dbReference type="Gene3D" id="1.20.120.220">
    <property type="entry name" value="ATP synthase, F0 complex, subunit A"/>
    <property type="match status" value="1"/>
</dbReference>
<keyword evidence="15" id="KW-0326">Glycosidase</keyword>
<accession>C4WIQ2</accession>
<feature type="transmembrane region" description="Helical" evidence="13">
    <location>
        <begin position="156"/>
        <end position="176"/>
    </location>
</feature>
<evidence type="ECO:0000256" key="3">
    <source>
        <dbReference type="ARBA" id="ARBA00022448"/>
    </source>
</evidence>
<feature type="transmembrane region" description="Helical" evidence="13">
    <location>
        <begin position="229"/>
        <end position="255"/>
    </location>
</feature>
<evidence type="ECO:0000256" key="12">
    <source>
        <dbReference type="ARBA" id="ARBA00023310"/>
    </source>
</evidence>
<keyword evidence="3 13" id="KW-0813">Transport</keyword>
<dbReference type="PROSITE" id="PS00449">
    <property type="entry name" value="ATPASE_A"/>
    <property type="match status" value="1"/>
</dbReference>
<keyword evidence="15" id="KW-0378">Hydrolase</keyword>
<evidence type="ECO:0000256" key="10">
    <source>
        <dbReference type="ARBA" id="ARBA00023065"/>
    </source>
</evidence>
<evidence type="ECO:0000256" key="9">
    <source>
        <dbReference type="ARBA" id="ARBA00022989"/>
    </source>
</evidence>
<dbReference type="HAMAP" id="MF_01393">
    <property type="entry name" value="ATP_synth_a_bact"/>
    <property type="match status" value="1"/>
</dbReference>
<comment type="caution">
    <text evidence="15">The sequence shown here is derived from an EMBL/GenBank/DDBJ whole genome shotgun (WGS) entry which is preliminary data.</text>
</comment>
<feature type="transmembrane region" description="Helical" evidence="13">
    <location>
        <begin position="71"/>
        <end position="89"/>
    </location>
</feature>
<evidence type="ECO:0000256" key="8">
    <source>
        <dbReference type="ARBA" id="ARBA00022781"/>
    </source>
</evidence>
<evidence type="ECO:0000313" key="16">
    <source>
        <dbReference type="Proteomes" id="UP000004386"/>
    </source>
</evidence>
<evidence type="ECO:0000256" key="7">
    <source>
        <dbReference type="ARBA" id="ARBA00022692"/>
    </source>
</evidence>
<dbReference type="Pfam" id="PF00119">
    <property type="entry name" value="ATP-synt_A"/>
    <property type="match status" value="1"/>
</dbReference>
<dbReference type="NCBIfam" id="TIGR01131">
    <property type="entry name" value="ATP_synt_6_or_A"/>
    <property type="match status" value="1"/>
</dbReference>
<gene>
    <name evidence="13 15" type="primary">atpB</name>
    <name evidence="15" type="ORF">OINT_1000440</name>
</gene>
<dbReference type="PANTHER" id="PTHR11410">
    <property type="entry name" value="ATP SYNTHASE SUBUNIT A"/>
    <property type="match status" value="1"/>
</dbReference>
<dbReference type="NCBIfam" id="NF004482">
    <property type="entry name" value="PRK05815.2-4"/>
    <property type="match status" value="1"/>
</dbReference>
<dbReference type="PRINTS" id="PR00123">
    <property type="entry name" value="ATPASEA"/>
</dbReference>
<dbReference type="SUPFAM" id="SSF81336">
    <property type="entry name" value="F1F0 ATP synthase subunit A"/>
    <property type="match status" value="1"/>
</dbReference>
<keyword evidence="7 13" id="KW-0812">Transmembrane</keyword>
<dbReference type="Proteomes" id="UP000004386">
    <property type="component" value="Unassembled WGS sequence"/>
</dbReference>
<comment type="subcellular location">
    <subcellularLocation>
        <location evidence="13 14">Cell membrane</location>
        <topology evidence="13 14">Multi-pass membrane protein</topology>
    </subcellularLocation>
    <subcellularLocation>
        <location evidence="1">Membrane</location>
        <topology evidence="1">Multi-pass membrane protein</topology>
    </subcellularLocation>
</comment>
<dbReference type="GO" id="GO:0045259">
    <property type="term" value="C:proton-transporting ATP synthase complex"/>
    <property type="evidence" value="ECO:0007669"/>
    <property type="project" value="UniProtKB-KW"/>
</dbReference>
<comment type="similarity">
    <text evidence="2 13 14">Belongs to the ATPase A chain family.</text>
</comment>
<dbReference type="AlphaFoldDB" id="C4WIQ2"/>
<keyword evidence="9 13" id="KW-1133">Transmembrane helix</keyword>
<dbReference type="GO" id="GO:0046933">
    <property type="term" value="F:proton-transporting ATP synthase activity, rotational mechanism"/>
    <property type="evidence" value="ECO:0007669"/>
    <property type="project" value="UniProtKB-UniRule"/>
</dbReference>
<dbReference type="InterPro" id="IPR035908">
    <property type="entry name" value="F0_ATP_A_sf"/>
</dbReference>
<evidence type="ECO:0000256" key="11">
    <source>
        <dbReference type="ARBA" id="ARBA00023136"/>
    </source>
</evidence>